<evidence type="ECO:0000313" key="6">
    <source>
        <dbReference type="Proteomes" id="UP001165427"/>
    </source>
</evidence>
<dbReference type="RefSeq" id="WP_246901987.1">
    <property type="nucleotide sequence ID" value="NZ_JALJRB010000001.1"/>
</dbReference>
<dbReference type="GO" id="GO:0005524">
    <property type="term" value="F:ATP binding"/>
    <property type="evidence" value="ECO:0007669"/>
    <property type="project" value="UniProtKB-KW"/>
</dbReference>
<dbReference type="Proteomes" id="UP001165427">
    <property type="component" value="Unassembled WGS sequence"/>
</dbReference>
<keyword evidence="6" id="KW-1185">Reference proteome</keyword>
<dbReference type="GO" id="GO:0004467">
    <property type="term" value="F:long-chain fatty acid-CoA ligase activity"/>
    <property type="evidence" value="ECO:0007669"/>
    <property type="project" value="TreeGrafter"/>
</dbReference>
<evidence type="ECO:0000256" key="3">
    <source>
        <dbReference type="SAM" id="MobiDB-lite"/>
    </source>
</evidence>
<protein>
    <submittedName>
        <fullName evidence="5">AMP-binding protein</fullName>
    </submittedName>
</protein>
<feature type="domain" description="AMP-dependent synthetase/ligase" evidence="4">
    <location>
        <begin position="15"/>
        <end position="414"/>
    </location>
</feature>
<dbReference type="EMBL" id="JALJRB010000001">
    <property type="protein sequence ID" value="MCJ8498981.1"/>
    <property type="molecule type" value="Genomic_DNA"/>
</dbReference>
<feature type="region of interest" description="Disordered" evidence="3">
    <location>
        <begin position="574"/>
        <end position="610"/>
    </location>
</feature>
<evidence type="ECO:0000256" key="1">
    <source>
        <dbReference type="ARBA" id="ARBA00022741"/>
    </source>
</evidence>
<keyword evidence="1" id="KW-0547">Nucleotide-binding</keyword>
<sequence>MGWDWETIPALLAMRVRATPGDTAFMEKGDDGRWRPVRWDAFEAAVGDLALRLQALGLAAGDRAAILMPNGLQWERLQHAVYRLGGVVIGLDLNDPPARIDDIFSLCRPTLLFVDRMERLQQLSPEACRRLRRIVVQHEDGAPPRSQTPLHFLDRLPASAADALPVQVDPDAVATILLTSGTTGRPKAFSYRHRQLAAAVKAIVRHFDELPAQAHTACWLPLANPFQRIINFCAVAMNWKAFMVPAPAAIMEAVPRITPHIFAAVPRFYEKLMDGIQRRIDHMALPQRALVQWGVRTGRRYRQTLARGERPTPLLRWRHRLADGLVLRRIRNIMGDRLRYGISGSAAMPLALSQAFEGLGWPVLEAYGISENIVPMAMNVPGAIRLGSVGRPLSENTLRLAADGEILVKGIGVAAEAIPVTHDGFLRTGDLGRLDADGYLWLTGRKADLFKLSTGRKVTPAAIEAALETIEDVDFAVAAGADRRYVTALLNLTSERWQRLQQTHNGTQGALDHLRNSARQACAHLPVYCRPVDIAVVQQPFTHQTGELTTNMKLRRMFVLEKYAGVLEPLYRRRGDASPMDAGQRFDASAGTIPTPGEPTGQRTGKVGDK</sequence>
<dbReference type="SUPFAM" id="SSF56801">
    <property type="entry name" value="Acetyl-CoA synthetase-like"/>
    <property type="match status" value="1"/>
</dbReference>
<evidence type="ECO:0000256" key="2">
    <source>
        <dbReference type="ARBA" id="ARBA00022840"/>
    </source>
</evidence>
<dbReference type="PANTHER" id="PTHR43272:SF33">
    <property type="entry name" value="AMP-BINDING DOMAIN-CONTAINING PROTEIN-RELATED"/>
    <property type="match status" value="1"/>
</dbReference>
<dbReference type="PANTHER" id="PTHR43272">
    <property type="entry name" value="LONG-CHAIN-FATTY-ACID--COA LIGASE"/>
    <property type="match status" value="1"/>
</dbReference>
<comment type="caution">
    <text evidence="5">The sequence shown here is derived from an EMBL/GenBank/DDBJ whole genome shotgun (WGS) entry which is preliminary data.</text>
</comment>
<dbReference type="AlphaFoldDB" id="A0AA41QZU9"/>
<dbReference type="Gene3D" id="3.40.50.12780">
    <property type="entry name" value="N-terminal domain of ligase-like"/>
    <property type="match status" value="1"/>
</dbReference>
<dbReference type="Pfam" id="PF00501">
    <property type="entry name" value="AMP-binding"/>
    <property type="match status" value="1"/>
</dbReference>
<gene>
    <name evidence="5" type="ORF">MRX98_00230</name>
</gene>
<evidence type="ECO:0000313" key="5">
    <source>
        <dbReference type="EMBL" id="MCJ8498981.1"/>
    </source>
</evidence>
<evidence type="ECO:0000259" key="4">
    <source>
        <dbReference type="Pfam" id="PF00501"/>
    </source>
</evidence>
<name>A0AA41QZU9_9BACT</name>
<dbReference type="PROSITE" id="PS00455">
    <property type="entry name" value="AMP_BINDING"/>
    <property type="match status" value="1"/>
</dbReference>
<reference evidence="5" key="1">
    <citation type="submission" date="2022-04" db="EMBL/GenBank/DDBJ databases">
        <title>Desulfatitalea alkaliphila sp. nov., a novel anaerobic sulfate-reducing bacterium isolated from terrestrial mud volcano, Taman Peninsula, Russia.</title>
        <authorList>
            <person name="Khomyakova M.A."/>
            <person name="Merkel A.Y."/>
            <person name="Slobodkin A.I."/>
        </authorList>
    </citation>
    <scope>NUCLEOTIDE SEQUENCE</scope>
    <source>
        <strain evidence="5">M08but</strain>
    </source>
</reference>
<accession>A0AA41QZU9</accession>
<dbReference type="InterPro" id="IPR020845">
    <property type="entry name" value="AMP-binding_CS"/>
</dbReference>
<keyword evidence="2" id="KW-0067">ATP-binding</keyword>
<organism evidence="5 6">
    <name type="scientific">Desulfatitalea alkaliphila</name>
    <dbReference type="NCBI Taxonomy" id="2929485"/>
    <lineage>
        <taxon>Bacteria</taxon>
        <taxon>Pseudomonadati</taxon>
        <taxon>Thermodesulfobacteriota</taxon>
        <taxon>Desulfobacteria</taxon>
        <taxon>Desulfobacterales</taxon>
        <taxon>Desulfosarcinaceae</taxon>
        <taxon>Desulfatitalea</taxon>
    </lineage>
</organism>
<dbReference type="Pfam" id="PF23562">
    <property type="entry name" value="AMP-binding_C_3"/>
    <property type="match status" value="1"/>
</dbReference>
<dbReference type="InterPro" id="IPR042099">
    <property type="entry name" value="ANL_N_sf"/>
</dbReference>
<proteinExistence type="predicted"/>
<dbReference type="GO" id="GO:0016020">
    <property type="term" value="C:membrane"/>
    <property type="evidence" value="ECO:0007669"/>
    <property type="project" value="TreeGrafter"/>
</dbReference>
<dbReference type="InterPro" id="IPR000873">
    <property type="entry name" value="AMP-dep_synth/lig_dom"/>
</dbReference>